<keyword evidence="2" id="KW-1133">Transmembrane helix</keyword>
<evidence type="ECO:0000313" key="3">
    <source>
        <dbReference type="EMBL" id="KJP85668.1"/>
    </source>
</evidence>
<evidence type="ECO:0000313" key="4">
    <source>
        <dbReference type="Proteomes" id="UP000054561"/>
    </source>
</evidence>
<keyword evidence="4" id="KW-1185">Reference proteome</keyword>
<organism evidence="3 4">
    <name type="scientific">Plasmodium fragile</name>
    <dbReference type="NCBI Taxonomy" id="5857"/>
    <lineage>
        <taxon>Eukaryota</taxon>
        <taxon>Sar</taxon>
        <taxon>Alveolata</taxon>
        <taxon>Apicomplexa</taxon>
        <taxon>Aconoidasida</taxon>
        <taxon>Haemosporida</taxon>
        <taxon>Plasmodiidae</taxon>
        <taxon>Plasmodium</taxon>
        <taxon>Plasmodium (Plasmodium)</taxon>
    </lineage>
</organism>
<dbReference type="OMA" id="HIIALYF"/>
<feature type="compositionally biased region" description="Basic and acidic residues" evidence="1">
    <location>
        <begin position="98"/>
        <end position="122"/>
    </location>
</feature>
<feature type="region of interest" description="Disordered" evidence="1">
    <location>
        <begin position="93"/>
        <end position="122"/>
    </location>
</feature>
<feature type="transmembrane region" description="Helical" evidence="2">
    <location>
        <begin position="16"/>
        <end position="33"/>
    </location>
</feature>
<accession>A0A0D9QFB8</accession>
<dbReference type="RefSeq" id="XP_012337730.1">
    <property type="nucleotide sequence ID" value="XM_012482307.1"/>
</dbReference>
<dbReference type="Proteomes" id="UP000054561">
    <property type="component" value="Unassembled WGS sequence"/>
</dbReference>
<dbReference type="AlphaFoldDB" id="A0A0D9QFB8"/>
<reference evidence="3 4" key="1">
    <citation type="submission" date="2014-03" db="EMBL/GenBank/DDBJ databases">
        <title>The Genome Sequence of Plasmodium fragile nilgiri.</title>
        <authorList>
            <consortium name="The Broad Institute Genomics Platform"/>
            <consortium name="The Broad Institute Genome Sequencing Center for Infectious Disease"/>
            <person name="Neafsey D."/>
            <person name="Duraisingh M."/>
            <person name="Young S.K."/>
            <person name="Zeng Q."/>
            <person name="Gargeya S."/>
            <person name="Abouelleil A."/>
            <person name="Alvarado L."/>
            <person name="Chapman S.B."/>
            <person name="Gainer-Dewar J."/>
            <person name="Goldberg J."/>
            <person name="Griggs A."/>
            <person name="Gujja S."/>
            <person name="Hansen M."/>
            <person name="Howarth C."/>
            <person name="Imamovic A."/>
            <person name="Larimer J."/>
            <person name="Pearson M."/>
            <person name="Poon T.W."/>
            <person name="Priest M."/>
            <person name="Roberts A."/>
            <person name="Saif S."/>
            <person name="Shea T."/>
            <person name="Sykes S."/>
            <person name="Wortman J."/>
            <person name="Nusbaum C."/>
            <person name="Birren B."/>
        </authorList>
    </citation>
    <scope>NUCLEOTIDE SEQUENCE [LARGE SCALE GENOMIC DNA]</scope>
    <source>
        <strain evidence="4">nilgiri</strain>
    </source>
</reference>
<feature type="transmembrane region" description="Helical" evidence="2">
    <location>
        <begin position="225"/>
        <end position="251"/>
    </location>
</feature>
<dbReference type="VEuPathDB" id="PlasmoDB:AK88_04699"/>
<evidence type="ECO:0000256" key="2">
    <source>
        <dbReference type="SAM" id="Phobius"/>
    </source>
</evidence>
<sequence>MATVKKYLSEEKKKRFPIFVNICVVTLLIWTLQCFNNNCSLNRSCKANGSYYNAKGRASLKRVQNRCLAQGGGSNLSPEMEVLKETVVNYLLSSNKKNNNDNRNETKPEVLERRYDHPPPPRNYHDRHYHSGHEDVREHNNYDARDGHVNGNHNRQGPEVVSYYVQEGEPDKDRMIQPVYYPTHLATRKIPYDNNKNTSIVSYVKHMLLDQQLFASPVLNKMAPIFFLMFLYYVISAIISNFRHIIALYFLAKIVKMHYNSNNN</sequence>
<dbReference type="OrthoDB" id="380651at2759"/>
<dbReference type="EMBL" id="KQ001716">
    <property type="protein sequence ID" value="KJP85668.1"/>
    <property type="molecule type" value="Genomic_DNA"/>
</dbReference>
<dbReference type="GeneID" id="24270013"/>
<proteinExistence type="predicted"/>
<protein>
    <submittedName>
        <fullName evidence="3">Uncharacterized protein</fullName>
    </submittedName>
</protein>
<keyword evidence="2" id="KW-0472">Membrane</keyword>
<keyword evidence="2" id="KW-0812">Transmembrane</keyword>
<name>A0A0D9QFB8_PLAFR</name>
<gene>
    <name evidence="3" type="ORF">AK88_04699</name>
</gene>
<evidence type="ECO:0000256" key="1">
    <source>
        <dbReference type="SAM" id="MobiDB-lite"/>
    </source>
</evidence>